<dbReference type="EMBL" id="MN739778">
    <property type="protein sequence ID" value="QHT26097.1"/>
    <property type="molecule type" value="Genomic_DNA"/>
</dbReference>
<proteinExistence type="predicted"/>
<name>A0A6C0EA86_9ZZZZ</name>
<organism evidence="1">
    <name type="scientific">viral metagenome</name>
    <dbReference type="NCBI Taxonomy" id="1070528"/>
    <lineage>
        <taxon>unclassified sequences</taxon>
        <taxon>metagenomes</taxon>
        <taxon>organismal metagenomes</taxon>
    </lineage>
</organism>
<reference evidence="1" key="1">
    <citation type="journal article" date="2020" name="Nature">
        <title>Giant virus diversity and host interactions through global metagenomics.</title>
        <authorList>
            <person name="Schulz F."/>
            <person name="Roux S."/>
            <person name="Paez-Espino D."/>
            <person name="Jungbluth S."/>
            <person name="Walsh D.A."/>
            <person name="Denef V.J."/>
            <person name="McMahon K.D."/>
            <person name="Konstantinidis K.T."/>
            <person name="Eloe-Fadrosh E.A."/>
            <person name="Kyrpides N.C."/>
            <person name="Woyke T."/>
        </authorList>
    </citation>
    <scope>NUCLEOTIDE SEQUENCE</scope>
    <source>
        <strain evidence="1">GVMAG-M-3300023179-27</strain>
    </source>
</reference>
<dbReference type="AlphaFoldDB" id="A0A6C0EA86"/>
<sequence length="281" mass="33160">MECIICGKLIEIDYEIHVNECLDKSIEEEKNNTDDGMLTLTECQKKALEYCNKKSKIFEKNTRANVEIKLIEVGFCEDDFVKLKEYIKACEVTINFPSKIINKLIEDKRIKNVFEIQNKKYILIRSEAEDTMFGKKYTDVNPEERVKYGAINILHEKYGIKSTRGYGECIFVLKNKLKKRITFVNGDSYEKQEYICTFDNFMHFFLHSNKDFMEKVLKRINKEDCDYNIPYTEVQIHGDVLINRDIDKLLIPDTFSKSPSIKKFKEAFPDVEIVVFPKWKN</sequence>
<accession>A0A6C0EA86</accession>
<protein>
    <submittedName>
        <fullName evidence="1">Uncharacterized protein</fullName>
    </submittedName>
</protein>
<dbReference type="Pfam" id="PF12294">
    <property type="entry name" value="DUF3626"/>
    <property type="match status" value="1"/>
</dbReference>
<evidence type="ECO:0000313" key="1">
    <source>
        <dbReference type="EMBL" id="QHT26097.1"/>
    </source>
</evidence>
<dbReference type="InterPro" id="IPR022074">
    <property type="entry name" value="DUF3626"/>
</dbReference>